<dbReference type="InterPro" id="IPR000997">
    <property type="entry name" value="Cholinesterase"/>
</dbReference>
<evidence type="ECO:0000256" key="5">
    <source>
        <dbReference type="PIRSR" id="PIRSR600997-1"/>
    </source>
</evidence>
<feature type="chain" id="PRO_5042975594" description="Carboxylesterase type B domain-containing protein" evidence="6">
    <location>
        <begin position="25"/>
        <end position="576"/>
    </location>
</feature>
<keyword evidence="3" id="KW-0378">Hydrolase</keyword>
<proteinExistence type="inferred from homology"/>
<dbReference type="InterPro" id="IPR002018">
    <property type="entry name" value="CarbesteraseB"/>
</dbReference>
<feature type="active site" description="Charge relay system" evidence="5">
    <location>
        <position position="347"/>
    </location>
</feature>
<dbReference type="Proteomes" id="UP001374579">
    <property type="component" value="Unassembled WGS sequence"/>
</dbReference>
<dbReference type="CDD" id="cd00312">
    <property type="entry name" value="Esterase_lipase"/>
    <property type="match status" value="1"/>
</dbReference>
<keyword evidence="2" id="KW-0719">Serine esterase</keyword>
<dbReference type="Gene3D" id="3.40.50.1820">
    <property type="entry name" value="alpha/beta hydrolase"/>
    <property type="match status" value="1"/>
</dbReference>
<sequence>MESPWVTTLTVLLTLLLTLTSCATQTADIINTTLGPIQGLRKTVKGRDVDVYYGIPFAKPPVGDLRFKHPVPAVPWTEVKMTDTKPNSCHQSEDVAFNKFRGVDMWNPNTPVSEDCLYINLWVPRGAGSPPRATMVWIFGGGFWAGTSTLDVYDGSNLASTENVVVASMNYRLGALGFLYTGTEEAPGNQGLLDQVLALRWVHENVVNFGATPETITIFGESAGAVSVGFHLMSPLSMNFFSRAIMQSSSPTVNWGVFPEAKATLRTRNLASIMGCPSSPADAMTECMRRVNAQNLTDSMWSVTSQYFDMPLGPVVDDYFLMDEPMELLKRGEVKDTQVIVGANKDEGMYWLIYGFAQQFPLNNSGSMSRADFETVARRINFVGDDKQTDALIYEYYDGVVPTLRDSYRDVADDMSGDDLFICPVVSFAALYAGLRPSHSVYMYSFEHRLSNNPWPAWMGVLHGYEIEAMFALPLPANYTPGEEALASRITGYWTRFAQFGDPNANNETWPNMTTRGLEYLKMTAKGDTIHQGLRHRQCSFRKRILPLLEQGTICCGGGPSALPSSSCNRVCSADM</sequence>
<dbReference type="GO" id="GO:0019695">
    <property type="term" value="P:choline metabolic process"/>
    <property type="evidence" value="ECO:0007669"/>
    <property type="project" value="TreeGrafter"/>
</dbReference>
<organism evidence="8 9">
    <name type="scientific">Littorina saxatilis</name>
    <dbReference type="NCBI Taxonomy" id="31220"/>
    <lineage>
        <taxon>Eukaryota</taxon>
        <taxon>Metazoa</taxon>
        <taxon>Spiralia</taxon>
        <taxon>Lophotrochozoa</taxon>
        <taxon>Mollusca</taxon>
        <taxon>Gastropoda</taxon>
        <taxon>Caenogastropoda</taxon>
        <taxon>Littorinimorpha</taxon>
        <taxon>Littorinoidea</taxon>
        <taxon>Littorinidae</taxon>
        <taxon>Littorina</taxon>
    </lineage>
</organism>
<dbReference type="GO" id="GO:0006581">
    <property type="term" value="P:acetylcholine catabolic process"/>
    <property type="evidence" value="ECO:0007669"/>
    <property type="project" value="TreeGrafter"/>
</dbReference>
<keyword evidence="4" id="KW-1015">Disulfide bond</keyword>
<dbReference type="InterPro" id="IPR050654">
    <property type="entry name" value="AChE-related_enzymes"/>
</dbReference>
<evidence type="ECO:0000256" key="6">
    <source>
        <dbReference type="SAM" id="SignalP"/>
    </source>
</evidence>
<feature type="active site" description="Charge relay system" evidence="5">
    <location>
        <position position="463"/>
    </location>
</feature>
<feature type="signal peptide" evidence="6">
    <location>
        <begin position="1"/>
        <end position="24"/>
    </location>
</feature>
<comment type="similarity">
    <text evidence="1">Belongs to the type-B carboxylesterase/lipase family.</text>
</comment>
<dbReference type="AlphaFoldDB" id="A0AAN9BYL8"/>
<feature type="active site" description="Acyl-ester intermediate" evidence="5">
    <location>
        <position position="222"/>
    </location>
</feature>
<dbReference type="EMBL" id="JBAMIC010000001">
    <property type="protein sequence ID" value="KAK7114262.1"/>
    <property type="molecule type" value="Genomic_DNA"/>
</dbReference>
<evidence type="ECO:0000313" key="8">
    <source>
        <dbReference type="EMBL" id="KAK7114262.1"/>
    </source>
</evidence>
<keyword evidence="9" id="KW-1185">Reference proteome</keyword>
<dbReference type="PANTHER" id="PTHR43918:SF4">
    <property type="entry name" value="CARBOXYLIC ESTER HYDROLASE"/>
    <property type="match status" value="1"/>
</dbReference>
<gene>
    <name evidence="8" type="ORF">V1264_000347</name>
</gene>
<dbReference type="GO" id="GO:0005615">
    <property type="term" value="C:extracellular space"/>
    <property type="evidence" value="ECO:0007669"/>
    <property type="project" value="TreeGrafter"/>
</dbReference>
<protein>
    <recommendedName>
        <fullName evidence="7">Carboxylesterase type B domain-containing protein</fullName>
    </recommendedName>
</protein>
<accession>A0AAN9BYL8</accession>
<dbReference type="SUPFAM" id="SSF53474">
    <property type="entry name" value="alpha/beta-Hydrolases"/>
    <property type="match status" value="1"/>
</dbReference>
<dbReference type="GO" id="GO:0005886">
    <property type="term" value="C:plasma membrane"/>
    <property type="evidence" value="ECO:0007669"/>
    <property type="project" value="TreeGrafter"/>
</dbReference>
<evidence type="ECO:0000256" key="3">
    <source>
        <dbReference type="ARBA" id="ARBA00022801"/>
    </source>
</evidence>
<evidence type="ECO:0000256" key="4">
    <source>
        <dbReference type="ARBA" id="ARBA00023157"/>
    </source>
</evidence>
<evidence type="ECO:0000313" key="9">
    <source>
        <dbReference type="Proteomes" id="UP001374579"/>
    </source>
</evidence>
<evidence type="ECO:0000256" key="1">
    <source>
        <dbReference type="ARBA" id="ARBA00005964"/>
    </source>
</evidence>
<dbReference type="FunFam" id="3.40.50.1820:FF:000029">
    <property type="entry name" value="Acetylcholinesterase"/>
    <property type="match status" value="1"/>
</dbReference>
<dbReference type="GO" id="GO:0003990">
    <property type="term" value="F:acetylcholinesterase activity"/>
    <property type="evidence" value="ECO:0007669"/>
    <property type="project" value="TreeGrafter"/>
</dbReference>
<dbReference type="PROSITE" id="PS00941">
    <property type="entry name" value="CARBOXYLESTERASE_B_2"/>
    <property type="match status" value="1"/>
</dbReference>
<dbReference type="InterPro" id="IPR019819">
    <property type="entry name" value="Carboxylesterase_B_CS"/>
</dbReference>
<evidence type="ECO:0000259" key="7">
    <source>
        <dbReference type="Pfam" id="PF00135"/>
    </source>
</evidence>
<name>A0AAN9BYL8_9CAEN</name>
<reference evidence="8 9" key="1">
    <citation type="submission" date="2024-02" db="EMBL/GenBank/DDBJ databases">
        <title>Chromosome-scale genome assembly of the rough periwinkle Littorina saxatilis.</title>
        <authorList>
            <person name="De Jode A."/>
            <person name="Faria R."/>
            <person name="Formenti G."/>
            <person name="Sims Y."/>
            <person name="Smith T.P."/>
            <person name="Tracey A."/>
            <person name="Wood J.M.D."/>
            <person name="Zagrodzka Z.B."/>
            <person name="Johannesson K."/>
            <person name="Butlin R.K."/>
            <person name="Leder E.H."/>
        </authorList>
    </citation>
    <scope>NUCLEOTIDE SEQUENCE [LARGE SCALE GENOMIC DNA]</scope>
    <source>
        <strain evidence="8">Snail1</strain>
        <tissue evidence="8">Muscle</tissue>
    </source>
</reference>
<keyword evidence="6" id="KW-0732">Signal</keyword>
<evidence type="ECO:0000256" key="2">
    <source>
        <dbReference type="ARBA" id="ARBA00022487"/>
    </source>
</evidence>
<comment type="caution">
    <text evidence="8">The sequence shown here is derived from an EMBL/GenBank/DDBJ whole genome shotgun (WGS) entry which is preliminary data.</text>
</comment>
<dbReference type="PANTHER" id="PTHR43918">
    <property type="entry name" value="ACETYLCHOLINESTERASE"/>
    <property type="match status" value="1"/>
</dbReference>
<feature type="domain" description="Carboxylesterase type B" evidence="7">
    <location>
        <begin position="28"/>
        <end position="541"/>
    </location>
</feature>
<dbReference type="InterPro" id="IPR029058">
    <property type="entry name" value="AB_hydrolase_fold"/>
</dbReference>
<dbReference type="PRINTS" id="PR00878">
    <property type="entry name" value="CHOLNESTRASE"/>
</dbReference>
<dbReference type="Pfam" id="PF00135">
    <property type="entry name" value="COesterase"/>
    <property type="match status" value="1"/>
</dbReference>